<feature type="compositionally biased region" description="Low complexity" evidence="10">
    <location>
        <begin position="1"/>
        <end position="35"/>
    </location>
</feature>
<dbReference type="Pfam" id="PF03911">
    <property type="entry name" value="Sec61_beta"/>
    <property type="match status" value="1"/>
</dbReference>
<dbReference type="GO" id="GO:0006886">
    <property type="term" value="P:intracellular protein transport"/>
    <property type="evidence" value="ECO:0007669"/>
    <property type="project" value="InterPro"/>
</dbReference>
<accession>A0AAD7ULX4</accession>
<dbReference type="InterPro" id="IPR016482">
    <property type="entry name" value="SecG/Sec61-beta/Sbh"/>
</dbReference>
<evidence type="ECO:0000256" key="3">
    <source>
        <dbReference type="ARBA" id="ARBA00022448"/>
    </source>
</evidence>
<evidence type="ECO:0000256" key="2">
    <source>
        <dbReference type="ARBA" id="ARBA00006103"/>
    </source>
</evidence>
<keyword evidence="8" id="KW-0811">Translocation</keyword>
<dbReference type="PANTHER" id="PTHR13509">
    <property type="entry name" value="SEC61 SUBUNIT BETA"/>
    <property type="match status" value="1"/>
</dbReference>
<comment type="caution">
    <text evidence="12">The sequence shown here is derived from an EMBL/GenBank/DDBJ whole genome shotgun (WGS) entry which is preliminary data.</text>
</comment>
<evidence type="ECO:0000313" key="12">
    <source>
        <dbReference type="EMBL" id="KAJ8611984.1"/>
    </source>
</evidence>
<dbReference type="InterPro" id="IPR030671">
    <property type="entry name" value="Sec61-beta/Sbh"/>
</dbReference>
<evidence type="ECO:0000256" key="5">
    <source>
        <dbReference type="ARBA" id="ARBA00022824"/>
    </source>
</evidence>
<organism evidence="12 13">
    <name type="scientific">Chrysophaeum taylorii</name>
    <dbReference type="NCBI Taxonomy" id="2483200"/>
    <lineage>
        <taxon>Eukaryota</taxon>
        <taxon>Sar</taxon>
        <taxon>Stramenopiles</taxon>
        <taxon>Ochrophyta</taxon>
        <taxon>Pelagophyceae</taxon>
        <taxon>Pelagomonadales</taxon>
        <taxon>Pelagomonadaceae</taxon>
        <taxon>Chrysophaeum</taxon>
    </lineage>
</organism>
<keyword evidence="13" id="KW-1185">Reference proteome</keyword>
<keyword evidence="3" id="KW-0813">Transport</keyword>
<evidence type="ECO:0000313" key="13">
    <source>
        <dbReference type="Proteomes" id="UP001230188"/>
    </source>
</evidence>
<gene>
    <name evidence="12" type="ORF">CTAYLR_004385</name>
</gene>
<evidence type="ECO:0000256" key="6">
    <source>
        <dbReference type="ARBA" id="ARBA00022927"/>
    </source>
</evidence>
<keyword evidence="9 11" id="KW-0472">Membrane</keyword>
<keyword evidence="6" id="KW-0653">Protein transport</keyword>
<comment type="similarity">
    <text evidence="2">Belongs to the SEC61-beta family.</text>
</comment>
<comment type="subcellular location">
    <subcellularLocation>
        <location evidence="1">Endoplasmic reticulum membrane</location>
        <topology evidence="1">Single-pass membrane protein</topology>
    </subcellularLocation>
</comment>
<keyword evidence="4 11" id="KW-0812">Transmembrane</keyword>
<sequence>MSSSGSTSTGTAGAKPTGGPLSRPAPARGPAGGALTQRKRPARTSSGGASQARALQRSQPGILRFYPDEAPGLKIGPTTVLVMSLMFIGFVVLLHIYGKITGGSS</sequence>
<dbReference type="GO" id="GO:0005784">
    <property type="term" value="C:Sec61 translocon complex"/>
    <property type="evidence" value="ECO:0007669"/>
    <property type="project" value="InterPro"/>
</dbReference>
<dbReference type="AlphaFoldDB" id="A0AAD7ULX4"/>
<evidence type="ECO:0000256" key="4">
    <source>
        <dbReference type="ARBA" id="ARBA00022692"/>
    </source>
</evidence>
<evidence type="ECO:0008006" key="14">
    <source>
        <dbReference type="Google" id="ProtNLM"/>
    </source>
</evidence>
<evidence type="ECO:0000256" key="10">
    <source>
        <dbReference type="SAM" id="MobiDB-lite"/>
    </source>
</evidence>
<protein>
    <recommendedName>
        <fullName evidence="14">Protein transport protein Sec61 subunit beta</fullName>
    </recommendedName>
</protein>
<evidence type="ECO:0000256" key="1">
    <source>
        <dbReference type="ARBA" id="ARBA00004389"/>
    </source>
</evidence>
<keyword evidence="5" id="KW-0256">Endoplasmic reticulum</keyword>
<feature type="region of interest" description="Disordered" evidence="10">
    <location>
        <begin position="1"/>
        <end position="61"/>
    </location>
</feature>
<evidence type="ECO:0000256" key="11">
    <source>
        <dbReference type="SAM" id="Phobius"/>
    </source>
</evidence>
<evidence type="ECO:0000256" key="8">
    <source>
        <dbReference type="ARBA" id="ARBA00023010"/>
    </source>
</evidence>
<keyword evidence="7 11" id="KW-1133">Transmembrane helix</keyword>
<evidence type="ECO:0000256" key="9">
    <source>
        <dbReference type="ARBA" id="ARBA00023136"/>
    </source>
</evidence>
<evidence type="ECO:0000256" key="7">
    <source>
        <dbReference type="ARBA" id="ARBA00022989"/>
    </source>
</evidence>
<proteinExistence type="inferred from homology"/>
<feature type="transmembrane region" description="Helical" evidence="11">
    <location>
        <begin position="75"/>
        <end position="97"/>
    </location>
</feature>
<dbReference type="EMBL" id="JAQMWT010000059">
    <property type="protein sequence ID" value="KAJ8611984.1"/>
    <property type="molecule type" value="Genomic_DNA"/>
</dbReference>
<dbReference type="Proteomes" id="UP001230188">
    <property type="component" value="Unassembled WGS sequence"/>
</dbReference>
<reference evidence="12" key="1">
    <citation type="submission" date="2023-01" db="EMBL/GenBank/DDBJ databases">
        <title>Metagenome sequencing of chrysophaentin producing Chrysophaeum taylorii.</title>
        <authorList>
            <person name="Davison J."/>
            <person name="Bewley C."/>
        </authorList>
    </citation>
    <scope>NUCLEOTIDE SEQUENCE</scope>
    <source>
        <strain evidence="12">NIES-1699</strain>
    </source>
</reference>
<name>A0AAD7ULX4_9STRA</name>